<keyword evidence="3" id="KW-1185">Reference proteome</keyword>
<reference evidence="4" key="1">
    <citation type="submission" date="2017-02" db="UniProtKB">
        <authorList>
            <consortium name="WormBaseParasite"/>
        </authorList>
    </citation>
    <scope>IDENTIFICATION</scope>
</reference>
<gene>
    <name evidence="1" type="ORF">DME_LOCUS4330</name>
</gene>
<evidence type="ECO:0000313" key="1">
    <source>
        <dbReference type="EMBL" id="VDN54357.1"/>
    </source>
</evidence>
<evidence type="ECO:0000313" key="3">
    <source>
        <dbReference type="Proteomes" id="UP000274756"/>
    </source>
</evidence>
<dbReference type="WBParaSite" id="DME_0001094001-mRNA-1">
    <property type="protein sequence ID" value="DME_0001094001-mRNA-1"/>
    <property type="gene ID" value="DME_0001094001"/>
</dbReference>
<accession>A0A0N4USA8</accession>
<protein>
    <submittedName>
        <fullName evidence="1 4">Uncharacterized protein</fullName>
    </submittedName>
</protein>
<proteinExistence type="predicted"/>
<dbReference type="Proteomes" id="UP000038040">
    <property type="component" value="Unplaced"/>
</dbReference>
<reference evidence="1 3" key="2">
    <citation type="submission" date="2018-11" db="EMBL/GenBank/DDBJ databases">
        <authorList>
            <consortium name="Pathogen Informatics"/>
        </authorList>
    </citation>
    <scope>NUCLEOTIDE SEQUENCE [LARGE SCALE GENOMIC DNA]</scope>
</reference>
<dbReference type="AlphaFoldDB" id="A0A0N4USA8"/>
<dbReference type="EMBL" id="UYYG01000796">
    <property type="protein sequence ID" value="VDN54357.1"/>
    <property type="molecule type" value="Genomic_DNA"/>
</dbReference>
<sequence length="93" mass="10831">MEYPEARKRWVFAQTDQTPRGAARGLISPMYMYMPRRARKIYTTDLKNLFAEVDARLNECHAIAATSTPSSDVSLSQTNQQFTHFNFNNKLWK</sequence>
<name>A0A0N4USA8_DRAME</name>
<evidence type="ECO:0000313" key="4">
    <source>
        <dbReference type="WBParaSite" id="DME_0001094001-mRNA-1"/>
    </source>
</evidence>
<dbReference type="STRING" id="318479.A0A0N4USA8"/>
<evidence type="ECO:0000313" key="2">
    <source>
        <dbReference type="Proteomes" id="UP000038040"/>
    </source>
</evidence>
<organism evidence="2 4">
    <name type="scientific">Dracunculus medinensis</name>
    <name type="common">Guinea worm</name>
    <dbReference type="NCBI Taxonomy" id="318479"/>
    <lineage>
        <taxon>Eukaryota</taxon>
        <taxon>Metazoa</taxon>
        <taxon>Ecdysozoa</taxon>
        <taxon>Nematoda</taxon>
        <taxon>Chromadorea</taxon>
        <taxon>Rhabditida</taxon>
        <taxon>Spirurina</taxon>
        <taxon>Dracunculoidea</taxon>
        <taxon>Dracunculidae</taxon>
        <taxon>Dracunculus</taxon>
    </lineage>
</organism>
<dbReference type="Proteomes" id="UP000274756">
    <property type="component" value="Unassembled WGS sequence"/>
</dbReference>